<protein>
    <recommendedName>
        <fullName evidence="3">DUF2158 domain-containing protein</fullName>
    </recommendedName>
</protein>
<dbReference type="AlphaFoldDB" id="A0A0F9TAN0"/>
<sequence length="101" mass="11384">MSEEFKVGTTVRSKAGGPLMTVRAVSNTMSTWIECQYWSEVNGQFVSTSFRLEELVDVDQKEQTVRELVEKLENLKAKNATSAQVDLAGMLKKYFASKEVE</sequence>
<organism evidence="2">
    <name type="scientific">marine sediment metagenome</name>
    <dbReference type="NCBI Taxonomy" id="412755"/>
    <lineage>
        <taxon>unclassified sequences</taxon>
        <taxon>metagenomes</taxon>
        <taxon>ecological metagenomes</taxon>
    </lineage>
</organism>
<keyword evidence="1" id="KW-0175">Coiled coil</keyword>
<proteinExistence type="predicted"/>
<evidence type="ECO:0008006" key="3">
    <source>
        <dbReference type="Google" id="ProtNLM"/>
    </source>
</evidence>
<accession>A0A0F9TAN0</accession>
<evidence type="ECO:0000313" key="2">
    <source>
        <dbReference type="EMBL" id="KKN72032.1"/>
    </source>
</evidence>
<gene>
    <name evidence="2" type="ORF">LCGC14_0414270</name>
</gene>
<name>A0A0F9TAN0_9ZZZZ</name>
<feature type="coiled-coil region" evidence="1">
    <location>
        <begin position="58"/>
        <end position="85"/>
    </location>
</feature>
<comment type="caution">
    <text evidence="2">The sequence shown here is derived from an EMBL/GenBank/DDBJ whole genome shotgun (WGS) entry which is preliminary data.</text>
</comment>
<reference evidence="2" key="1">
    <citation type="journal article" date="2015" name="Nature">
        <title>Complex archaea that bridge the gap between prokaryotes and eukaryotes.</title>
        <authorList>
            <person name="Spang A."/>
            <person name="Saw J.H."/>
            <person name="Jorgensen S.L."/>
            <person name="Zaremba-Niedzwiedzka K."/>
            <person name="Martijn J."/>
            <person name="Lind A.E."/>
            <person name="van Eijk R."/>
            <person name="Schleper C."/>
            <person name="Guy L."/>
            <person name="Ettema T.J."/>
        </authorList>
    </citation>
    <scope>NUCLEOTIDE SEQUENCE</scope>
</reference>
<dbReference type="EMBL" id="LAZR01000370">
    <property type="protein sequence ID" value="KKN72032.1"/>
    <property type="molecule type" value="Genomic_DNA"/>
</dbReference>
<evidence type="ECO:0000256" key="1">
    <source>
        <dbReference type="SAM" id="Coils"/>
    </source>
</evidence>